<evidence type="ECO:0000256" key="5">
    <source>
        <dbReference type="ARBA" id="ARBA00023024"/>
    </source>
</evidence>
<dbReference type="InterPro" id="IPR017853">
    <property type="entry name" value="GH"/>
</dbReference>
<evidence type="ECO:0000256" key="2">
    <source>
        <dbReference type="ARBA" id="ARBA00008682"/>
    </source>
</evidence>
<keyword evidence="11" id="KW-1185">Reference proteome</keyword>
<proteinExistence type="inferred from homology"/>
<dbReference type="STRING" id="1658174.A0A1J9Q4C8"/>
<dbReference type="Gene3D" id="3.20.20.80">
    <property type="entry name" value="Glycosidases"/>
    <property type="match status" value="1"/>
</dbReference>
<dbReference type="EMBL" id="LGTZ01000916">
    <property type="protein sequence ID" value="OJD22946.1"/>
    <property type="molecule type" value="Genomic_DNA"/>
</dbReference>
<reference evidence="10 11" key="1">
    <citation type="submission" date="2015-08" db="EMBL/GenBank/DDBJ databases">
        <title>Emmonsia species relationships and genome sequence.</title>
        <authorList>
            <person name="Cuomo C.A."/>
            <person name="Schwartz I.S."/>
            <person name="Kenyon C."/>
            <person name="De Hoog G.S."/>
            <person name="Govender N.P."/>
            <person name="Botha A."/>
            <person name="Moreno L."/>
            <person name="De Vries M."/>
            <person name="Munoz J.F."/>
            <person name="Stielow J.B."/>
        </authorList>
    </citation>
    <scope>NUCLEOTIDE SEQUENCE [LARGE SCALE GENOMIC DNA]</scope>
    <source>
        <strain evidence="10 11">EI222</strain>
    </source>
</reference>
<dbReference type="SUPFAM" id="SSF54556">
    <property type="entry name" value="Chitinase insertion domain"/>
    <property type="match status" value="1"/>
</dbReference>
<organism evidence="10 11">
    <name type="scientific">Blastomyces percursus</name>
    <dbReference type="NCBI Taxonomy" id="1658174"/>
    <lineage>
        <taxon>Eukaryota</taxon>
        <taxon>Fungi</taxon>
        <taxon>Dikarya</taxon>
        <taxon>Ascomycota</taxon>
        <taxon>Pezizomycotina</taxon>
        <taxon>Eurotiomycetes</taxon>
        <taxon>Eurotiomycetidae</taxon>
        <taxon>Onygenales</taxon>
        <taxon>Ajellomycetaceae</taxon>
        <taxon>Blastomyces</taxon>
    </lineage>
</organism>
<evidence type="ECO:0000256" key="6">
    <source>
        <dbReference type="ARBA" id="ARBA00023277"/>
    </source>
</evidence>
<protein>
    <recommendedName>
        <fullName evidence="3">chitinase</fullName>
        <ecNumber evidence="3">3.2.1.14</ecNumber>
    </recommendedName>
</protein>
<feature type="domain" description="GH18" evidence="9">
    <location>
        <begin position="43"/>
        <end position="398"/>
    </location>
</feature>
<evidence type="ECO:0000256" key="1">
    <source>
        <dbReference type="ARBA" id="ARBA00000822"/>
    </source>
</evidence>
<dbReference type="OrthoDB" id="76388at2759"/>
<dbReference type="EC" id="3.2.1.14" evidence="3"/>
<dbReference type="Proteomes" id="UP000242791">
    <property type="component" value="Unassembled WGS sequence"/>
</dbReference>
<dbReference type="GO" id="GO:0005576">
    <property type="term" value="C:extracellular region"/>
    <property type="evidence" value="ECO:0007669"/>
    <property type="project" value="TreeGrafter"/>
</dbReference>
<keyword evidence="8" id="KW-0624">Polysaccharide degradation</keyword>
<dbReference type="GO" id="GO:0006032">
    <property type="term" value="P:chitin catabolic process"/>
    <property type="evidence" value="ECO:0007669"/>
    <property type="project" value="UniProtKB-KW"/>
</dbReference>
<evidence type="ECO:0000256" key="4">
    <source>
        <dbReference type="ARBA" id="ARBA00022801"/>
    </source>
</evidence>
<evidence type="ECO:0000256" key="3">
    <source>
        <dbReference type="ARBA" id="ARBA00012729"/>
    </source>
</evidence>
<keyword evidence="7" id="KW-0326">Glycosidase</keyword>
<evidence type="ECO:0000313" key="10">
    <source>
        <dbReference type="EMBL" id="OJD22946.1"/>
    </source>
</evidence>
<sequence>MLQSRLPSPIRVPPAAGSQRGTRTMMLTIVILILSLTGEINAYRSVAYFVNWVMICLCKNCLNVDSMVKGIYARNFTPGDLPADQLTHLNYAFAGVDPHSGNVVLSDPWADLEKHYPGDLWTDTSDNLFGSFKQLFLLKKKYRSLKVLLSIGGWGTHSTNLAKAASTSTGRSNFARSAVQLVVDLGLDEAEMDSFVQLLQETHQMLGQNAGLKGYPTILTAAISAEHGQICHFLEPDGICYAGSWSSAAGHQANLFPSAIPGHTPFSTEAALNYYIGTAGLSPSKINIGIPLYGRAFCDTEGLGSSFNGVARGSWEDGIWDYKDLPLPGSIEYYDSDAAGWYSYDKEKKIMVTYDSVCSAQEKADYVKQKGFMYWEASGDKTGKKSIIKAVRVSALTLLVIVITDKSQVTSGLGSLETSLNSLNYPTSKYKNI</sequence>
<dbReference type="Gene3D" id="3.10.50.10">
    <property type="match status" value="1"/>
</dbReference>
<keyword evidence="5" id="KW-0146">Chitin degradation</keyword>
<dbReference type="PANTHER" id="PTHR11177">
    <property type="entry name" value="CHITINASE"/>
    <property type="match status" value="1"/>
</dbReference>
<dbReference type="PROSITE" id="PS51910">
    <property type="entry name" value="GH18_2"/>
    <property type="match status" value="1"/>
</dbReference>
<evidence type="ECO:0000256" key="7">
    <source>
        <dbReference type="ARBA" id="ARBA00023295"/>
    </source>
</evidence>
<dbReference type="GO" id="GO:0008843">
    <property type="term" value="F:endochitinase activity"/>
    <property type="evidence" value="ECO:0007669"/>
    <property type="project" value="UniProtKB-EC"/>
</dbReference>
<keyword evidence="4" id="KW-0378">Hydrolase</keyword>
<comment type="caution">
    <text evidence="10">The sequence shown here is derived from an EMBL/GenBank/DDBJ whole genome shotgun (WGS) entry which is preliminary data.</text>
</comment>
<dbReference type="PANTHER" id="PTHR11177:SF317">
    <property type="entry name" value="CHITINASE 12-RELATED"/>
    <property type="match status" value="1"/>
</dbReference>
<dbReference type="InterPro" id="IPR029070">
    <property type="entry name" value="Chitinase_insertion_sf"/>
</dbReference>
<dbReference type="GO" id="GO:0000272">
    <property type="term" value="P:polysaccharide catabolic process"/>
    <property type="evidence" value="ECO:0007669"/>
    <property type="project" value="UniProtKB-KW"/>
</dbReference>
<keyword evidence="6" id="KW-0119">Carbohydrate metabolism</keyword>
<dbReference type="InterPro" id="IPR011583">
    <property type="entry name" value="Chitinase_II/V-like_cat"/>
</dbReference>
<dbReference type="VEuPathDB" id="FungiDB:ACJ73_05705"/>
<accession>A0A1J9Q4C8</accession>
<dbReference type="FunFam" id="3.10.50.10:FF:000005">
    <property type="entry name" value="Endochitinase B1"/>
    <property type="match status" value="1"/>
</dbReference>
<dbReference type="SUPFAM" id="SSF51445">
    <property type="entry name" value="(Trans)glycosidases"/>
    <property type="match status" value="1"/>
</dbReference>
<dbReference type="AlphaFoldDB" id="A0A1J9Q4C8"/>
<gene>
    <name evidence="10" type="ORF">ACJ73_05705</name>
</gene>
<dbReference type="InterPro" id="IPR050314">
    <property type="entry name" value="Glycosyl_Hydrlase_18"/>
</dbReference>
<evidence type="ECO:0000256" key="8">
    <source>
        <dbReference type="ARBA" id="ARBA00023326"/>
    </source>
</evidence>
<dbReference type="Pfam" id="PF00704">
    <property type="entry name" value="Glyco_hydro_18"/>
    <property type="match status" value="1"/>
</dbReference>
<dbReference type="SMART" id="SM00636">
    <property type="entry name" value="Glyco_18"/>
    <property type="match status" value="1"/>
</dbReference>
<dbReference type="GO" id="GO:0008061">
    <property type="term" value="F:chitin binding"/>
    <property type="evidence" value="ECO:0007669"/>
    <property type="project" value="InterPro"/>
</dbReference>
<comment type="catalytic activity">
    <reaction evidence="1">
        <text>Random endo-hydrolysis of N-acetyl-beta-D-glucosaminide (1-&gt;4)-beta-linkages in chitin and chitodextrins.</text>
        <dbReference type="EC" id="3.2.1.14"/>
    </reaction>
</comment>
<name>A0A1J9Q4C8_9EURO</name>
<evidence type="ECO:0000259" key="9">
    <source>
        <dbReference type="PROSITE" id="PS51910"/>
    </source>
</evidence>
<comment type="similarity">
    <text evidence="2">Belongs to the glycosyl hydrolase 18 family. Chitinase class V subfamily.</text>
</comment>
<evidence type="ECO:0000313" key="11">
    <source>
        <dbReference type="Proteomes" id="UP000242791"/>
    </source>
</evidence>
<dbReference type="InterPro" id="IPR001223">
    <property type="entry name" value="Glyco_hydro18_cat"/>
</dbReference>